<dbReference type="Gene3D" id="1.10.443.10">
    <property type="entry name" value="Intergrase catalytic core"/>
    <property type="match status" value="1"/>
</dbReference>
<dbReference type="PANTHER" id="PTHR30349">
    <property type="entry name" value="PHAGE INTEGRASE-RELATED"/>
    <property type="match status" value="1"/>
</dbReference>
<evidence type="ECO:0000259" key="5">
    <source>
        <dbReference type="PROSITE" id="PS51898"/>
    </source>
</evidence>
<comment type="similarity">
    <text evidence="1">Belongs to the 'phage' integrase family.</text>
</comment>
<dbReference type="Pfam" id="PF20172">
    <property type="entry name" value="DUF6538"/>
    <property type="match status" value="1"/>
</dbReference>
<reference evidence="6" key="1">
    <citation type="submission" date="2022-01" db="EMBL/GenBank/DDBJ databases">
        <title>Alginate degradation mechanism of Vibrio pelagius WXL662.</title>
        <authorList>
            <person name="He X."/>
        </authorList>
    </citation>
    <scope>NUCLEOTIDE SEQUENCE</scope>
    <source>
        <strain evidence="6">WXL662</strain>
    </source>
</reference>
<keyword evidence="4" id="KW-0233">DNA recombination</keyword>
<dbReference type="EMBL" id="CP090614">
    <property type="protein sequence ID" value="UTT85412.1"/>
    <property type="molecule type" value="Genomic_DNA"/>
</dbReference>
<organism evidence="6 7">
    <name type="scientific">Vibrio pelagius</name>
    <dbReference type="NCBI Taxonomy" id="28169"/>
    <lineage>
        <taxon>Bacteria</taxon>
        <taxon>Pseudomonadati</taxon>
        <taxon>Pseudomonadota</taxon>
        <taxon>Gammaproteobacteria</taxon>
        <taxon>Vibrionales</taxon>
        <taxon>Vibrionaceae</taxon>
        <taxon>Vibrio</taxon>
    </lineage>
</organism>
<keyword evidence="2" id="KW-0229">DNA integration</keyword>
<dbReference type="CDD" id="cd01184">
    <property type="entry name" value="INT_C_like_1"/>
    <property type="match status" value="1"/>
</dbReference>
<dbReference type="SUPFAM" id="SSF56349">
    <property type="entry name" value="DNA breaking-rejoining enzymes"/>
    <property type="match status" value="1"/>
</dbReference>
<dbReference type="RefSeq" id="WP_255231322.1">
    <property type="nucleotide sequence ID" value="NZ_CP090614.1"/>
</dbReference>
<dbReference type="InterPro" id="IPR011010">
    <property type="entry name" value="DNA_brk_join_enz"/>
</dbReference>
<dbReference type="PROSITE" id="PS51898">
    <property type="entry name" value="TYR_RECOMBINASE"/>
    <property type="match status" value="1"/>
</dbReference>
<dbReference type="PANTHER" id="PTHR30349:SF41">
    <property type="entry name" value="INTEGRASE_RECOMBINASE PROTEIN MJ0367-RELATED"/>
    <property type="match status" value="1"/>
</dbReference>
<dbReference type="InterPro" id="IPR013762">
    <property type="entry name" value="Integrase-like_cat_sf"/>
</dbReference>
<gene>
    <name evidence="6" type="ORF">LZI70_03790</name>
</gene>
<dbReference type="Proteomes" id="UP001059120">
    <property type="component" value="Chromosome 1"/>
</dbReference>
<evidence type="ECO:0000313" key="7">
    <source>
        <dbReference type="Proteomes" id="UP001059120"/>
    </source>
</evidence>
<feature type="domain" description="Tyr recombinase" evidence="5">
    <location>
        <begin position="218"/>
        <end position="409"/>
    </location>
</feature>
<evidence type="ECO:0000256" key="4">
    <source>
        <dbReference type="ARBA" id="ARBA00023172"/>
    </source>
</evidence>
<evidence type="ECO:0000313" key="6">
    <source>
        <dbReference type="EMBL" id="UTT85412.1"/>
    </source>
</evidence>
<dbReference type="InterPro" id="IPR002104">
    <property type="entry name" value="Integrase_catalytic"/>
</dbReference>
<name>A0ABY5G5F3_VIBPE</name>
<evidence type="ECO:0000256" key="3">
    <source>
        <dbReference type="ARBA" id="ARBA00023125"/>
    </source>
</evidence>
<dbReference type="Pfam" id="PF00589">
    <property type="entry name" value="Phage_integrase"/>
    <property type="match status" value="1"/>
</dbReference>
<evidence type="ECO:0000256" key="2">
    <source>
        <dbReference type="ARBA" id="ARBA00022908"/>
    </source>
</evidence>
<proteinExistence type="inferred from homology"/>
<protein>
    <submittedName>
        <fullName evidence="6">Site-specific integrase</fullName>
    </submittedName>
</protein>
<keyword evidence="3" id="KW-0238">DNA-binding</keyword>
<keyword evidence="7" id="KW-1185">Reference proteome</keyword>
<sequence>MRYLTLSKSGNWYFRYQLPRQQRPLFENRSEIKRSLKTSCKHEAKLLALELELSIRKKVMGQLSRNELWSVSKPPAIEKKATKPDTCPFSILEKFYLYKLDHVSLKTADSLKAQCTTILSLINKSNLKSIRRAEAEAVKQALRLYPTNVRKHREFRGLTAREAININKRIGKPTLSNESVKDYIQKASSFFEWCLANEFTDINPFKGIKFRKTNKDSEAKSAYSSTQLKTVFEHCIFTETQPLHPHYYWLPLLAKLTGARLNELCQLYADDIVRINDIWCISIAADKQDQKLKNAESKRLVPIHNRLINLGFLEFVKERNNGRLFSELRLGRDGYGSAPSKWYGRFKTQLGFERGHDFHSFRHTVATELKNALVDHKVASSLLGHSLNNITYDRYGKGYNIEILAQAINALDVSALNKVLPYHRLNIKG</sequence>
<evidence type="ECO:0000256" key="1">
    <source>
        <dbReference type="ARBA" id="ARBA00008857"/>
    </source>
</evidence>
<dbReference type="InterPro" id="IPR046668">
    <property type="entry name" value="DUF6538"/>
</dbReference>
<accession>A0ABY5G5F3</accession>
<dbReference type="InterPro" id="IPR050090">
    <property type="entry name" value="Tyrosine_recombinase_XerCD"/>
</dbReference>